<dbReference type="SUPFAM" id="SSF48403">
    <property type="entry name" value="Ankyrin repeat"/>
    <property type="match status" value="1"/>
</dbReference>
<sequence length="244" mass="26999">MAEFLTSPVELIWKICYFISPPDEENTRSHDWPDCSDGLAGLNALSQTCRRFQVIVNPILYARGVHCHHALPLAWAAAKGNQGTLNKALAAGADVNHQFVVPMSPQLWEIIVDAREAATHLANTDPHHWPSISKTRLKTLNDNDRLRAEAATADLSTLEVFPVDINGSVGVRYLDPFDPNNNNLADHRWYIRKYMALHLTVSAGHVHIINSLLGHGAGIDTPANLLCRCVHLRSFITNTSNPHG</sequence>
<reference evidence="2" key="1">
    <citation type="journal article" date="2023" name="Mol. Phylogenet. Evol.">
        <title>Genome-scale phylogeny and comparative genomics of the fungal order Sordariales.</title>
        <authorList>
            <person name="Hensen N."/>
            <person name="Bonometti L."/>
            <person name="Westerberg I."/>
            <person name="Brannstrom I.O."/>
            <person name="Guillou S."/>
            <person name="Cros-Aarteil S."/>
            <person name="Calhoun S."/>
            <person name="Haridas S."/>
            <person name="Kuo A."/>
            <person name="Mondo S."/>
            <person name="Pangilinan J."/>
            <person name="Riley R."/>
            <person name="LaButti K."/>
            <person name="Andreopoulos B."/>
            <person name="Lipzen A."/>
            <person name="Chen C."/>
            <person name="Yan M."/>
            <person name="Daum C."/>
            <person name="Ng V."/>
            <person name="Clum A."/>
            <person name="Steindorff A."/>
            <person name="Ohm R.A."/>
            <person name="Martin F."/>
            <person name="Silar P."/>
            <person name="Natvig D.O."/>
            <person name="Lalanne C."/>
            <person name="Gautier V."/>
            <person name="Ament-Velasquez S.L."/>
            <person name="Kruys A."/>
            <person name="Hutchinson M.I."/>
            <person name="Powell A.J."/>
            <person name="Barry K."/>
            <person name="Miller A.N."/>
            <person name="Grigoriev I.V."/>
            <person name="Debuchy R."/>
            <person name="Gladieux P."/>
            <person name="Hiltunen Thoren M."/>
            <person name="Johannesson H."/>
        </authorList>
    </citation>
    <scope>NUCLEOTIDE SEQUENCE</scope>
    <source>
        <strain evidence="2">CBS 141.50</strain>
    </source>
</reference>
<name>A0AAN6V574_9PEZI</name>
<keyword evidence="1" id="KW-0040">ANK repeat</keyword>
<dbReference type="PROSITE" id="PS50088">
    <property type="entry name" value="ANK_REPEAT"/>
    <property type="match status" value="1"/>
</dbReference>
<dbReference type="EMBL" id="MU853571">
    <property type="protein sequence ID" value="KAK4145113.1"/>
    <property type="molecule type" value="Genomic_DNA"/>
</dbReference>
<proteinExistence type="predicted"/>
<evidence type="ECO:0000256" key="1">
    <source>
        <dbReference type="PROSITE-ProRule" id="PRU00023"/>
    </source>
</evidence>
<protein>
    <submittedName>
        <fullName evidence="2">Uncharacterized protein</fullName>
    </submittedName>
</protein>
<gene>
    <name evidence="2" type="ORF">C8A04DRAFT_27113</name>
</gene>
<dbReference type="Gene3D" id="1.25.40.20">
    <property type="entry name" value="Ankyrin repeat-containing domain"/>
    <property type="match status" value="1"/>
</dbReference>
<organism evidence="2 3">
    <name type="scientific">Dichotomopilus funicola</name>
    <dbReference type="NCBI Taxonomy" id="1934379"/>
    <lineage>
        <taxon>Eukaryota</taxon>
        <taxon>Fungi</taxon>
        <taxon>Dikarya</taxon>
        <taxon>Ascomycota</taxon>
        <taxon>Pezizomycotina</taxon>
        <taxon>Sordariomycetes</taxon>
        <taxon>Sordariomycetidae</taxon>
        <taxon>Sordariales</taxon>
        <taxon>Chaetomiaceae</taxon>
        <taxon>Dichotomopilus</taxon>
    </lineage>
</organism>
<reference evidence="2" key="2">
    <citation type="submission" date="2023-05" db="EMBL/GenBank/DDBJ databases">
        <authorList>
            <consortium name="Lawrence Berkeley National Laboratory"/>
            <person name="Steindorff A."/>
            <person name="Hensen N."/>
            <person name="Bonometti L."/>
            <person name="Westerberg I."/>
            <person name="Brannstrom I.O."/>
            <person name="Guillou S."/>
            <person name="Cros-Aarteil S."/>
            <person name="Calhoun S."/>
            <person name="Haridas S."/>
            <person name="Kuo A."/>
            <person name="Mondo S."/>
            <person name="Pangilinan J."/>
            <person name="Riley R."/>
            <person name="Labutti K."/>
            <person name="Andreopoulos B."/>
            <person name="Lipzen A."/>
            <person name="Chen C."/>
            <person name="Yanf M."/>
            <person name="Daum C."/>
            <person name="Ng V."/>
            <person name="Clum A."/>
            <person name="Ohm R."/>
            <person name="Martin F."/>
            <person name="Silar P."/>
            <person name="Natvig D."/>
            <person name="Lalanne C."/>
            <person name="Gautier V."/>
            <person name="Ament-Velasquez S.L."/>
            <person name="Kruys A."/>
            <person name="Hutchinson M.I."/>
            <person name="Powell A.J."/>
            <person name="Barry K."/>
            <person name="Miller A.N."/>
            <person name="Grigoriev I.V."/>
            <person name="Debuchy R."/>
            <person name="Gladieux P."/>
            <person name="Thoren M.H."/>
            <person name="Johannesson H."/>
        </authorList>
    </citation>
    <scope>NUCLEOTIDE SEQUENCE</scope>
    <source>
        <strain evidence="2">CBS 141.50</strain>
    </source>
</reference>
<accession>A0AAN6V574</accession>
<dbReference type="InterPro" id="IPR036770">
    <property type="entry name" value="Ankyrin_rpt-contain_sf"/>
</dbReference>
<dbReference type="RefSeq" id="XP_062638484.1">
    <property type="nucleotide sequence ID" value="XM_062780178.1"/>
</dbReference>
<comment type="caution">
    <text evidence="2">The sequence shown here is derived from an EMBL/GenBank/DDBJ whole genome shotgun (WGS) entry which is preliminary data.</text>
</comment>
<evidence type="ECO:0000313" key="2">
    <source>
        <dbReference type="EMBL" id="KAK4145113.1"/>
    </source>
</evidence>
<dbReference type="SMART" id="SM00248">
    <property type="entry name" value="ANK"/>
    <property type="match status" value="2"/>
</dbReference>
<dbReference type="AlphaFoldDB" id="A0AAN6V574"/>
<dbReference type="InterPro" id="IPR002110">
    <property type="entry name" value="Ankyrin_rpt"/>
</dbReference>
<evidence type="ECO:0000313" key="3">
    <source>
        <dbReference type="Proteomes" id="UP001302676"/>
    </source>
</evidence>
<keyword evidence="3" id="KW-1185">Reference proteome</keyword>
<feature type="repeat" description="ANK" evidence="1">
    <location>
        <begin position="192"/>
        <end position="224"/>
    </location>
</feature>
<dbReference type="GeneID" id="87816791"/>
<dbReference type="Proteomes" id="UP001302676">
    <property type="component" value="Unassembled WGS sequence"/>
</dbReference>